<evidence type="ECO:0000256" key="3">
    <source>
        <dbReference type="ARBA" id="ARBA00022748"/>
    </source>
</evidence>
<evidence type="ECO:0000256" key="4">
    <source>
        <dbReference type="ARBA" id="ARBA00022840"/>
    </source>
</evidence>
<keyword evidence="6" id="KW-0472">Membrane</keyword>
<dbReference type="EMBL" id="LNYC01000001">
    <property type="protein sequence ID" value="KTD04855.1"/>
    <property type="molecule type" value="Genomic_DNA"/>
</dbReference>
<dbReference type="InterPro" id="IPR003439">
    <property type="entry name" value="ABC_transporter-like_ATP-bd"/>
</dbReference>
<evidence type="ECO:0000256" key="1">
    <source>
        <dbReference type="ARBA" id="ARBA00022448"/>
    </source>
</evidence>
<organism evidence="7 8">
    <name type="scientific">Legionella geestiana</name>
    <dbReference type="NCBI Taxonomy" id="45065"/>
    <lineage>
        <taxon>Bacteria</taxon>
        <taxon>Pseudomonadati</taxon>
        <taxon>Pseudomonadota</taxon>
        <taxon>Gammaproteobacteria</taxon>
        <taxon>Legionellales</taxon>
        <taxon>Legionellaceae</taxon>
        <taxon>Legionella</taxon>
    </lineage>
</organism>
<keyword evidence="5" id="KW-1278">Translocase</keyword>
<dbReference type="STRING" id="45065.Lgee_0039"/>
<dbReference type="NCBIfam" id="TIGR01189">
    <property type="entry name" value="ccmA"/>
    <property type="match status" value="1"/>
</dbReference>
<name>A0A0W0UB81_9GAMM</name>
<keyword evidence="1" id="KW-0813">Transport</keyword>
<gene>
    <name evidence="7" type="primary">ccmA</name>
    <name evidence="7" type="ORF">Lgee_0039</name>
</gene>
<dbReference type="OrthoDB" id="9800654at2"/>
<dbReference type="Proteomes" id="UP000054785">
    <property type="component" value="Unassembled WGS sequence"/>
</dbReference>
<dbReference type="RefSeq" id="WP_028387206.1">
    <property type="nucleotide sequence ID" value="NZ_CAAAHN010000003.1"/>
</dbReference>
<keyword evidence="3" id="KW-0201">Cytochrome c-type biogenesis</keyword>
<dbReference type="PANTHER" id="PTHR43499">
    <property type="entry name" value="ABC TRANSPORTER I FAMILY MEMBER 1"/>
    <property type="match status" value="1"/>
</dbReference>
<dbReference type="SUPFAM" id="SSF52540">
    <property type="entry name" value="P-loop containing nucleoside triphosphate hydrolases"/>
    <property type="match status" value="1"/>
</dbReference>
<dbReference type="NCBIfam" id="NF010061">
    <property type="entry name" value="PRK13538.1"/>
    <property type="match status" value="1"/>
</dbReference>
<evidence type="ECO:0000256" key="5">
    <source>
        <dbReference type="ARBA" id="ARBA00022967"/>
    </source>
</evidence>
<dbReference type="PATRIC" id="fig|45065.4.peg.41"/>
<evidence type="ECO:0000256" key="2">
    <source>
        <dbReference type="ARBA" id="ARBA00022741"/>
    </source>
</evidence>
<dbReference type="PROSITE" id="PS50893">
    <property type="entry name" value="ABC_TRANSPORTER_2"/>
    <property type="match status" value="1"/>
</dbReference>
<keyword evidence="2" id="KW-0547">Nucleotide-binding</keyword>
<reference evidence="7 8" key="1">
    <citation type="submission" date="2015-11" db="EMBL/GenBank/DDBJ databases">
        <title>Genomic analysis of 38 Legionella species identifies large and diverse effector repertoires.</title>
        <authorList>
            <person name="Burstein D."/>
            <person name="Amaro F."/>
            <person name="Zusman T."/>
            <person name="Lifshitz Z."/>
            <person name="Cohen O."/>
            <person name="Gilbert J.A."/>
            <person name="Pupko T."/>
            <person name="Shuman H.A."/>
            <person name="Segal G."/>
        </authorList>
    </citation>
    <scope>NUCLEOTIDE SEQUENCE [LARGE SCALE GENOMIC DNA]</scope>
    <source>
        <strain evidence="7 8">ATCC 49504</strain>
    </source>
</reference>
<dbReference type="Gene3D" id="3.40.50.300">
    <property type="entry name" value="P-loop containing nucleotide triphosphate hydrolases"/>
    <property type="match status" value="1"/>
</dbReference>
<sequence>MLEAGPLSFGYAHTPLLRGVSLALKPGDILHLRAGNGRGKTTLLRILAGLLAPDSGSVRFDGRDIQKNLAAHFARLCFIGHRNAVHPALTPREHCRFLLRQSFSGCSIETALTETGLMNVADMPAGLLSEGQQRRLALTALLLSNATLWLLDEPLNALDAEGIEHFAEHLKVHQERGGMVVLTSHQPLPLVPFREYLL</sequence>
<proteinExistence type="predicted"/>
<dbReference type="InterPro" id="IPR003593">
    <property type="entry name" value="AAA+_ATPase"/>
</dbReference>
<evidence type="ECO:0000313" key="7">
    <source>
        <dbReference type="EMBL" id="KTD04855.1"/>
    </source>
</evidence>
<dbReference type="InterPro" id="IPR005895">
    <property type="entry name" value="ABC_transptr_haem_export_CcmA"/>
</dbReference>
<dbReference type="Pfam" id="PF00005">
    <property type="entry name" value="ABC_tran"/>
    <property type="match status" value="1"/>
</dbReference>
<dbReference type="SMART" id="SM00382">
    <property type="entry name" value="AAA"/>
    <property type="match status" value="1"/>
</dbReference>
<evidence type="ECO:0000256" key="6">
    <source>
        <dbReference type="ARBA" id="ARBA00023136"/>
    </source>
</evidence>
<keyword evidence="4" id="KW-0067">ATP-binding</keyword>
<keyword evidence="8" id="KW-1185">Reference proteome</keyword>
<dbReference type="GO" id="GO:0005524">
    <property type="term" value="F:ATP binding"/>
    <property type="evidence" value="ECO:0007669"/>
    <property type="project" value="UniProtKB-KW"/>
</dbReference>
<dbReference type="InterPro" id="IPR027417">
    <property type="entry name" value="P-loop_NTPase"/>
</dbReference>
<dbReference type="GO" id="GO:0017004">
    <property type="term" value="P:cytochrome complex assembly"/>
    <property type="evidence" value="ECO:0007669"/>
    <property type="project" value="UniProtKB-KW"/>
</dbReference>
<dbReference type="GO" id="GO:0022857">
    <property type="term" value="F:transmembrane transporter activity"/>
    <property type="evidence" value="ECO:0007669"/>
    <property type="project" value="InterPro"/>
</dbReference>
<dbReference type="PANTHER" id="PTHR43499:SF1">
    <property type="entry name" value="ABC TRANSPORTER I FAMILY MEMBER 1"/>
    <property type="match status" value="1"/>
</dbReference>
<evidence type="ECO:0000313" key="8">
    <source>
        <dbReference type="Proteomes" id="UP000054785"/>
    </source>
</evidence>
<comment type="caution">
    <text evidence="7">The sequence shown here is derived from an EMBL/GenBank/DDBJ whole genome shotgun (WGS) entry which is preliminary data.</text>
</comment>
<dbReference type="GO" id="GO:0016887">
    <property type="term" value="F:ATP hydrolysis activity"/>
    <property type="evidence" value="ECO:0007669"/>
    <property type="project" value="InterPro"/>
</dbReference>
<dbReference type="AlphaFoldDB" id="A0A0W0UB81"/>
<accession>A0A0W0UB81</accession>
<protein>
    <submittedName>
        <fullName evidence="7">Heme exporter protein CcmA</fullName>
    </submittedName>
</protein>